<evidence type="ECO:0000313" key="1">
    <source>
        <dbReference type="EMBL" id="EAA17819.1"/>
    </source>
</evidence>
<organism evidence="1 2">
    <name type="scientific">Plasmodium yoelii yoelii</name>
    <dbReference type="NCBI Taxonomy" id="73239"/>
    <lineage>
        <taxon>Eukaryota</taxon>
        <taxon>Sar</taxon>
        <taxon>Alveolata</taxon>
        <taxon>Apicomplexa</taxon>
        <taxon>Aconoidasida</taxon>
        <taxon>Haemosporida</taxon>
        <taxon>Plasmodiidae</taxon>
        <taxon>Plasmodium</taxon>
        <taxon>Plasmodium (Vinckeia)</taxon>
    </lineage>
</organism>
<dbReference type="Proteomes" id="UP000008553">
    <property type="component" value="Unassembled WGS sequence"/>
</dbReference>
<protein>
    <submittedName>
        <fullName evidence="1">Uncharacterized protein</fullName>
    </submittedName>
</protein>
<evidence type="ECO:0000313" key="2">
    <source>
        <dbReference type="Proteomes" id="UP000008553"/>
    </source>
</evidence>
<gene>
    <name evidence="1" type="ORF">PY00682</name>
</gene>
<comment type="caution">
    <text evidence="1">The sequence shown here is derived from an EMBL/GenBank/DDBJ whole genome shotgun (WGS) entry which is preliminary data.</text>
</comment>
<accession>Q7RRN7</accession>
<proteinExistence type="predicted"/>
<dbReference type="InParanoid" id="Q7RRN7"/>
<reference evidence="1 2" key="1">
    <citation type="journal article" date="2002" name="Nature">
        <title>Genome sequence and comparative analysis of the model rodent malaria parasite Plasmodium yoelii yoelii.</title>
        <authorList>
            <person name="Carlton J.M."/>
            <person name="Angiuoli S.V."/>
            <person name="Suh B.B."/>
            <person name="Kooij T.W."/>
            <person name="Pertea M."/>
            <person name="Silva J.C."/>
            <person name="Ermolaeva M.D."/>
            <person name="Allen J.E."/>
            <person name="Selengut J.D."/>
            <person name="Koo H.L."/>
            <person name="Peterson J.D."/>
            <person name="Pop M."/>
            <person name="Kosack D.S."/>
            <person name="Shumway M.F."/>
            <person name="Bidwell S.L."/>
            <person name="Shallom S.J."/>
            <person name="van Aken S.E."/>
            <person name="Riedmuller S.B."/>
            <person name="Feldblyum T.V."/>
            <person name="Cho J.K."/>
            <person name="Quackenbush J."/>
            <person name="Sedegah M."/>
            <person name="Shoaibi A."/>
            <person name="Cummings L.M."/>
            <person name="Florens L."/>
            <person name="Yates J.R."/>
            <person name="Raine J.D."/>
            <person name="Sinden R.E."/>
            <person name="Harris M.A."/>
            <person name="Cunningham D.A."/>
            <person name="Preiser P.R."/>
            <person name="Bergman L.W."/>
            <person name="Vaidya A.B."/>
            <person name="van Lin L.H."/>
            <person name="Janse C.J."/>
            <person name="Waters A.P."/>
            <person name="Smith H.O."/>
            <person name="White O.R."/>
            <person name="Salzberg S.L."/>
            <person name="Venter J.C."/>
            <person name="Fraser C.M."/>
            <person name="Hoffman S.L."/>
            <person name="Gardner M.J."/>
            <person name="Carucci D.J."/>
        </authorList>
    </citation>
    <scope>NUCLEOTIDE SEQUENCE [LARGE SCALE GENOMIC DNA]</scope>
    <source>
        <strain evidence="1 2">17XNL</strain>
    </source>
</reference>
<dbReference type="AlphaFoldDB" id="Q7RRN7"/>
<dbReference type="EMBL" id="AABL01000186">
    <property type="protein sequence ID" value="EAA17819.1"/>
    <property type="molecule type" value="Genomic_DNA"/>
</dbReference>
<sequence>MFRKRGKTNCKEIEENYITMIENQMNKNKPKQQRR</sequence>
<dbReference type="PaxDb" id="73239-Q7RRN7"/>
<name>Q7RRN7_PLAYO</name>
<keyword evidence="2" id="KW-1185">Reference proteome</keyword>